<dbReference type="Pfam" id="PF13202">
    <property type="entry name" value="EF-hand_5"/>
    <property type="match status" value="1"/>
</dbReference>
<feature type="domain" description="EF-hand" evidence="14">
    <location>
        <begin position="194"/>
        <end position="229"/>
    </location>
</feature>
<dbReference type="InterPro" id="IPR002048">
    <property type="entry name" value="EF_hand_dom"/>
</dbReference>
<evidence type="ECO:0000256" key="2">
    <source>
        <dbReference type="ARBA" id="ARBA00004569"/>
    </source>
</evidence>
<feature type="domain" description="EF-hand" evidence="14">
    <location>
        <begin position="123"/>
        <end position="158"/>
    </location>
</feature>
<dbReference type="InParanoid" id="A0A1S3HSH9"/>
<dbReference type="GO" id="GO:1990246">
    <property type="term" value="C:uniplex complex"/>
    <property type="evidence" value="ECO:0007669"/>
    <property type="project" value="TreeGrafter"/>
</dbReference>
<dbReference type="InterPro" id="IPR018247">
    <property type="entry name" value="EF_Hand_1_Ca_BS"/>
</dbReference>
<keyword evidence="12" id="KW-0472">Membrane</keyword>
<evidence type="ECO:0000313" key="16">
    <source>
        <dbReference type="RefSeq" id="XP_013388992.1"/>
    </source>
</evidence>
<evidence type="ECO:0000256" key="11">
    <source>
        <dbReference type="ARBA" id="ARBA00023128"/>
    </source>
</evidence>
<dbReference type="GO" id="GO:0051560">
    <property type="term" value="P:mitochondrial calcium ion homeostasis"/>
    <property type="evidence" value="ECO:0007669"/>
    <property type="project" value="TreeGrafter"/>
</dbReference>
<feature type="non-terminal residue" evidence="16">
    <location>
        <position position="367"/>
    </location>
</feature>
<dbReference type="GO" id="GO:0036444">
    <property type="term" value="P:calcium import into the mitochondrion"/>
    <property type="evidence" value="ECO:0007669"/>
    <property type="project" value="TreeGrafter"/>
</dbReference>
<keyword evidence="7" id="KW-0999">Mitochondrion inner membrane</keyword>
<dbReference type="GO" id="GO:0005509">
    <property type="term" value="F:calcium ion binding"/>
    <property type="evidence" value="ECO:0007669"/>
    <property type="project" value="InterPro"/>
</dbReference>
<reference evidence="16" key="1">
    <citation type="submission" date="2025-08" db="UniProtKB">
        <authorList>
            <consortium name="RefSeq"/>
        </authorList>
    </citation>
    <scope>IDENTIFICATION</scope>
    <source>
        <tissue evidence="16">Gonads</tissue>
    </source>
</reference>
<dbReference type="Gene3D" id="1.10.238.10">
    <property type="entry name" value="EF-hand"/>
    <property type="match status" value="2"/>
</dbReference>
<evidence type="ECO:0000256" key="6">
    <source>
        <dbReference type="ARBA" id="ARBA00022737"/>
    </source>
</evidence>
<keyword evidence="11" id="KW-0496">Mitochondrion</keyword>
<dbReference type="AlphaFoldDB" id="A0A1S3HSH9"/>
<dbReference type="FunFam" id="1.10.238.10:FF:000416">
    <property type="entry name" value="Aralar1, isoform F"/>
    <property type="match status" value="1"/>
</dbReference>
<evidence type="ECO:0000259" key="14">
    <source>
        <dbReference type="PROSITE" id="PS50222"/>
    </source>
</evidence>
<dbReference type="RefSeq" id="XP_013388992.1">
    <property type="nucleotide sequence ID" value="XM_013533538.1"/>
</dbReference>
<dbReference type="PANTHER" id="PTHR12294">
    <property type="entry name" value="EF HAND DOMAIN FAMILY A1,A2-RELATED"/>
    <property type="match status" value="1"/>
</dbReference>
<keyword evidence="5" id="KW-0479">Metal-binding</keyword>
<dbReference type="OrthoDB" id="2161at2759"/>
<sequence>MIFKPKMAASRVRDGEPLSIVSKIWPNKFQAQCESRSEPTSTQWIKRADTERLREIFMKYASVEVKGEKYMSYSDFIRKYLGMLPEENHNEETLRLLGNVVDTTKDGKISFTEFQAFEALLSLPDAMYELAFQLFDTNGTGAVSYDEFEQVLSHTTLHQYIPFDFKTDFVNLHFGRDKRREVSYAEFTQILHDFHEEHALQAFRRFDVDHTGFITPLQFYDILTSLKSHLLTPAVKENVVAVTCRAKGSKVAGSDKAHKVSFPYFTAFISLLNNMELVKKVYLVTTGGNKKATLTKEELLHECQYYTQLTPLEVDILFQLVDVLGQQGRVSWKELDALAPLDIEKMPFSQQSIKVRGRNTEQPGLSN</sequence>
<organism evidence="15 16">
    <name type="scientific">Lingula anatina</name>
    <name type="common">Brachiopod</name>
    <name type="synonym">Lingula unguis</name>
    <dbReference type="NCBI Taxonomy" id="7574"/>
    <lineage>
        <taxon>Eukaryota</taxon>
        <taxon>Metazoa</taxon>
        <taxon>Spiralia</taxon>
        <taxon>Lophotrochozoa</taxon>
        <taxon>Brachiopoda</taxon>
        <taxon>Linguliformea</taxon>
        <taxon>Lingulata</taxon>
        <taxon>Lingulida</taxon>
        <taxon>Linguloidea</taxon>
        <taxon>Lingulidae</taxon>
        <taxon>Lingula</taxon>
    </lineage>
</organism>
<evidence type="ECO:0000256" key="10">
    <source>
        <dbReference type="ARBA" id="ARBA00023065"/>
    </source>
</evidence>
<keyword evidence="15" id="KW-1185">Reference proteome</keyword>
<comment type="similarity">
    <text evidence="13">Belongs to the MICU1 family. MICU1 subfamily.</text>
</comment>
<proteinExistence type="inferred from homology"/>
<name>A0A1S3HSH9_LINAN</name>
<evidence type="ECO:0000256" key="5">
    <source>
        <dbReference type="ARBA" id="ARBA00022723"/>
    </source>
</evidence>
<keyword evidence="8" id="KW-0106">Calcium</keyword>
<dbReference type="InterPro" id="IPR011992">
    <property type="entry name" value="EF-hand-dom_pair"/>
</dbReference>
<dbReference type="SUPFAM" id="SSF47473">
    <property type="entry name" value="EF-hand"/>
    <property type="match status" value="2"/>
</dbReference>
<keyword evidence="6" id="KW-0677">Repeat</keyword>
<accession>A0A1S3HSH9</accession>
<dbReference type="Pfam" id="PF13405">
    <property type="entry name" value="EF-hand_6"/>
    <property type="match status" value="2"/>
</dbReference>
<keyword evidence="10" id="KW-0406">Ion transport</keyword>
<comment type="subcellular location">
    <subcellularLocation>
        <location evidence="1">Mitochondrion inner membrane</location>
    </subcellularLocation>
    <subcellularLocation>
        <location evidence="2">Mitochondrion intermembrane space</location>
    </subcellularLocation>
</comment>
<evidence type="ECO:0000256" key="3">
    <source>
        <dbReference type="ARBA" id="ARBA00022448"/>
    </source>
</evidence>
<evidence type="ECO:0000256" key="4">
    <source>
        <dbReference type="ARBA" id="ARBA00022568"/>
    </source>
</evidence>
<protein>
    <submittedName>
        <fullName evidence="16">Calcium-binding mitochondrial carrier protein Aralar1-like</fullName>
    </submittedName>
</protein>
<dbReference type="PROSITE" id="PS50222">
    <property type="entry name" value="EF_HAND_2"/>
    <property type="match status" value="2"/>
</dbReference>
<evidence type="ECO:0000313" key="15">
    <source>
        <dbReference type="Proteomes" id="UP000085678"/>
    </source>
</evidence>
<evidence type="ECO:0000256" key="7">
    <source>
        <dbReference type="ARBA" id="ARBA00022792"/>
    </source>
</evidence>
<dbReference type="GeneID" id="106157791"/>
<evidence type="ECO:0000256" key="13">
    <source>
        <dbReference type="ARBA" id="ARBA00038333"/>
    </source>
</evidence>
<evidence type="ECO:0000256" key="8">
    <source>
        <dbReference type="ARBA" id="ARBA00022837"/>
    </source>
</evidence>
<dbReference type="Proteomes" id="UP000085678">
    <property type="component" value="Unplaced"/>
</dbReference>
<dbReference type="InterPro" id="IPR039800">
    <property type="entry name" value="MICU1/2/3"/>
</dbReference>
<dbReference type="STRING" id="7574.A0A1S3HSH9"/>
<gene>
    <name evidence="16" type="primary">LOC106157791</name>
</gene>
<evidence type="ECO:0000256" key="1">
    <source>
        <dbReference type="ARBA" id="ARBA00004273"/>
    </source>
</evidence>
<evidence type="ECO:0000256" key="9">
    <source>
        <dbReference type="ARBA" id="ARBA00022946"/>
    </source>
</evidence>
<dbReference type="GO" id="GO:0005758">
    <property type="term" value="C:mitochondrial intermembrane space"/>
    <property type="evidence" value="ECO:0007669"/>
    <property type="project" value="UniProtKB-SubCell"/>
</dbReference>
<dbReference type="SMART" id="SM00054">
    <property type="entry name" value="EFh"/>
    <property type="match status" value="3"/>
</dbReference>
<dbReference type="KEGG" id="lak:106157791"/>
<keyword evidence="4" id="KW-0109">Calcium transport</keyword>
<keyword evidence="3" id="KW-0813">Transport</keyword>
<keyword evidence="9" id="KW-0809">Transit peptide</keyword>
<dbReference type="PROSITE" id="PS00018">
    <property type="entry name" value="EF_HAND_1"/>
    <property type="match status" value="1"/>
</dbReference>
<evidence type="ECO:0000256" key="12">
    <source>
        <dbReference type="ARBA" id="ARBA00023136"/>
    </source>
</evidence>
<dbReference type="PANTHER" id="PTHR12294:SF1">
    <property type="entry name" value="CALCIUM UPTAKE PROTEIN 1, MITOCHONDRIAL"/>
    <property type="match status" value="1"/>
</dbReference>